<dbReference type="AlphaFoldDB" id="A0A0S6VSY6"/>
<dbReference type="HOGENOM" id="CLU_405811_0_0_0"/>
<keyword evidence="1" id="KW-0378">Hydrolase</keyword>
<evidence type="ECO:0000313" key="1">
    <source>
        <dbReference type="EMBL" id="GAK50605.1"/>
    </source>
</evidence>
<gene>
    <name evidence="1" type="ORF">U14_01838</name>
</gene>
<sequence length="681" mass="77802">MQPLTRFQDELRAIRRELDCGMLSRQDALINRWLARYLDASAERLIPSAYRSECEELLGYYARNVLPLRLSPELATKIGDHVRTAIARLQAQREIVNALETRFEALVERFRTKTFRTAAALCQALNESVGATTPLRKERHFERQYRELRAAPLTAARVTAFFAEAVQHGLSEQALSSYLPMELLFWDQLAELFYPPAVLLDLVKEHAEIFRFETFAELGAPAEQDGVIFDDDVDNAMRQSCKQALQAVRHYLDGEVPDMLAGRAIRVTCRFQHPLKTYCDTSVSLLMAIKTIGDLLKLDIHPDIVITGELDECGVVRPVGFIDQKLDAVERHSGIRQLYLPADSRVERRAKVSICAVRHLQEAAQQYYGNALKERKCHVSRRNFLIAAAGFAVGTATTGPTLLLAKNLFSPSVSEHDWQLAEYARIQYQTRSDYSVISILKALLEQVRGKDDTDAIRLKALCFREFGVIYLQQHHIQEALAAMRNALTCWQTIHDGEHLADACLSLGEAYRYLVGIEGREADAHEGFVYYQRAFDALHRKMPLYHKLAGKYYALAGCLHDELGQHELAEQFGRRSLEVFEPIETNWTYQTCRQHVGRMLIHSGKYDEAHHLITSTMRAAVLQSPYYQVRGYWTLADLRLSTNDLHGGMEALHHAEQLCQQYNFPGQRRMIEKIAWKHEVKI</sequence>
<dbReference type="Gene3D" id="1.25.40.10">
    <property type="entry name" value="Tetratricopeptide repeat domain"/>
    <property type="match status" value="1"/>
</dbReference>
<dbReference type="GO" id="GO:0008233">
    <property type="term" value="F:peptidase activity"/>
    <property type="evidence" value="ECO:0007669"/>
    <property type="project" value="UniProtKB-KW"/>
</dbReference>
<dbReference type="InterPro" id="IPR020568">
    <property type="entry name" value="Ribosomal_Su5_D2-typ_SF"/>
</dbReference>
<dbReference type="InterPro" id="IPR014721">
    <property type="entry name" value="Ribsml_uS5_D2-typ_fold_subgr"/>
</dbReference>
<dbReference type="EMBL" id="DF820456">
    <property type="protein sequence ID" value="GAK50605.1"/>
    <property type="molecule type" value="Genomic_DNA"/>
</dbReference>
<dbReference type="GO" id="GO:0006508">
    <property type="term" value="P:proteolysis"/>
    <property type="evidence" value="ECO:0007669"/>
    <property type="project" value="UniProtKB-KW"/>
</dbReference>
<keyword evidence="1" id="KW-0645">Protease</keyword>
<dbReference type="SUPFAM" id="SSF48452">
    <property type="entry name" value="TPR-like"/>
    <property type="match status" value="1"/>
</dbReference>
<reference evidence="1" key="1">
    <citation type="journal article" date="2015" name="PeerJ">
        <title>First genomic representation of candidate bacterial phylum KSB3 points to enhanced environmental sensing as a trigger of wastewater bulking.</title>
        <authorList>
            <person name="Sekiguchi Y."/>
            <person name="Ohashi A."/>
            <person name="Parks D.H."/>
            <person name="Yamauchi T."/>
            <person name="Tyson G.W."/>
            <person name="Hugenholtz P."/>
        </authorList>
    </citation>
    <scope>NUCLEOTIDE SEQUENCE [LARGE SCALE GENOMIC DNA]</scope>
</reference>
<protein>
    <submittedName>
        <fullName evidence="1">Predicted ATP-dependent serine protease</fullName>
    </submittedName>
</protein>
<accession>A0A0S6VSY6</accession>
<name>A0A0S6VSY6_9BACT</name>
<dbReference type="SUPFAM" id="SSF54211">
    <property type="entry name" value="Ribosomal protein S5 domain 2-like"/>
    <property type="match status" value="1"/>
</dbReference>
<evidence type="ECO:0000313" key="2">
    <source>
        <dbReference type="Proteomes" id="UP000030700"/>
    </source>
</evidence>
<dbReference type="InterPro" id="IPR011990">
    <property type="entry name" value="TPR-like_helical_dom_sf"/>
</dbReference>
<dbReference type="Gene3D" id="3.30.230.10">
    <property type="match status" value="1"/>
</dbReference>
<dbReference type="Proteomes" id="UP000030700">
    <property type="component" value="Unassembled WGS sequence"/>
</dbReference>
<dbReference type="STRING" id="1499966.U14_01838"/>
<organism evidence="1">
    <name type="scientific">Candidatus Moduliflexus flocculans</name>
    <dbReference type="NCBI Taxonomy" id="1499966"/>
    <lineage>
        <taxon>Bacteria</taxon>
        <taxon>Candidatus Moduliflexota</taxon>
        <taxon>Candidatus Moduliflexia</taxon>
        <taxon>Candidatus Moduliflexales</taxon>
        <taxon>Candidatus Moduliflexaceae</taxon>
    </lineage>
</organism>
<keyword evidence="2" id="KW-1185">Reference proteome</keyword>
<proteinExistence type="predicted"/>